<evidence type="ECO:0000313" key="4">
    <source>
        <dbReference type="Proteomes" id="UP000694392"/>
    </source>
</evidence>
<feature type="region of interest" description="Disordered" evidence="1">
    <location>
        <begin position="215"/>
        <end position="278"/>
    </location>
</feature>
<feature type="compositionally biased region" description="Low complexity" evidence="1">
    <location>
        <begin position="220"/>
        <end position="235"/>
    </location>
</feature>
<feature type="region of interest" description="Disordered" evidence="1">
    <location>
        <begin position="173"/>
        <end position="198"/>
    </location>
</feature>
<evidence type="ECO:0000256" key="1">
    <source>
        <dbReference type="SAM" id="MobiDB-lite"/>
    </source>
</evidence>
<name>A0A8D0HNV9_SPHPU</name>
<feature type="compositionally biased region" description="Polar residues" evidence="1">
    <location>
        <begin position="265"/>
        <end position="278"/>
    </location>
</feature>
<sequence length="540" mass="59356">MIASSSVNSRTVNASNAGMLGHACKHKKPLSAAKACISEILPSKFKPKLAASNAPAQDKKGLLLPHEKAQSCENLRSSTAAFDSKKTFMVDVGESLENLLMKSKKEYVTKSGSTMSLQEYGSSPRKCCLLTSSKRNGMEFTMLYRNMHQINRSGIQLGTISTCSVRDIASQFENEHRDRNEHSPSRENSEQIPKNTVSSRITAFEQLIQRSRSMPSLDFSSSVRSKSPTSPRSKSCLGSAYSAESLLDLPKSKPNQEEKDVASLADNSSHSCSNMEDVTSDLSDAVPIDTLSACTDETDLLSNASNDSGGSSISNTNGPQKYKLNKCKGVCPASYTRFTTIRRHEQQQAAKNPDSKLDAHVLPRNVYLMSPLPFRLKKPLHHHSRKTPSPDCAGVPLLHGFENQNNSIQSRGRLKPPAPKRQSSYDIVERLTHFPDMESSRDSSIVQADISDSFNNGNLVSYALYHSLDTNNNPQSDLATYLGGGFLCTLPVLLHLFMIVMAAIKSCSAMRGQLKHVLFACLFCVFILIFAPPFPNRLRP</sequence>
<feature type="transmembrane region" description="Helical" evidence="2">
    <location>
        <begin position="481"/>
        <end position="504"/>
    </location>
</feature>
<keyword evidence="2" id="KW-1133">Transmembrane helix</keyword>
<accession>A0A8D0HNV9</accession>
<dbReference type="AlphaFoldDB" id="A0A8D0HNV9"/>
<dbReference type="GeneTree" id="ENSGT00900000142007"/>
<proteinExistence type="predicted"/>
<evidence type="ECO:0000313" key="3">
    <source>
        <dbReference type="Ensembl" id="ENSSPUP00000022576.1"/>
    </source>
</evidence>
<reference evidence="3" key="2">
    <citation type="submission" date="2025-09" db="UniProtKB">
        <authorList>
            <consortium name="Ensembl"/>
        </authorList>
    </citation>
    <scope>IDENTIFICATION</scope>
</reference>
<feature type="compositionally biased region" description="Basic and acidic residues" evidence="1">
    <location>
        <begin position="173"/>
        <end position="189"/>
    </location>
</feature>
<feature type="transmembrane region" description="Helical" evidence="2">
    <location>
        <begin position="516"/>
        <end position="534"/>
    </location>
</feature>
<organism evidence="3 4">
    <name type="scientific">Sphenodon punctatus</name>
    <name type="common">Tuatara</name>
    <name type="synonym">Hatteria punctata</name>
    <dbReference type="NCBI Taxonomy" id="8508"/>
    <lineage>
        <taxon>Eukaryota</taxon>
        <taxon>Metazoa</taxon>
        <taxon>Chordata</taxon>
        <taxon>Craniata</taxon>
        <taxon>Vertebrata</taxon>
        <taxon>Euteleostomi</taxon>
        <taxon>Lepidosauria</taxon>
        <taxon>Sphenodontia</taxon>
        <taxon>Sphenodontidae</taxon>
        <taxon>Sphenodon</taxon>
    </lineage>
</organism>
<dbReference type="Ensembl" id="ENSSPUT00000024073.1">
    <property type="protein sequence ID" value="ENSSPUP00000022576.1"/>
    <property type="gene ID" value="ENSSPUG00000017337.1"/>
</dbReference>
<dbReference type="OMA" id="CLGSAYS"/>
<keyword evidence="2" id="KW-0812">Transmembrane</keyword>
<keyword evidence="4" id="KW-1185">Reference proteome</keyword>
<protein>
    <submittedName>
        <fullName evidence="3">Uncharacterized protein</fullName>
    </submittedName>
</protein>
<evidence type="ECO:0000256" key="2">
    <source>
        <dbReference type="SAM" id="Phobius"/>
    </source>
</evidence>
<keyword evidence="2" id="KW-0472">Membrane</keyword>
<dbReference type="Proteomes" id="UP000694392">
    <property type="component" value="Unplaced"/>
</dbReference>
<reference evidence="3" key="1">
    <citation type="submission" date="2025-08" db="UniProtKB">
        <authorList>
            <consortium name="Ensembl"/>
        </authorList>
    </citation>
    <scope>IDENTIFICATION</scope>
</reference>
<feature type="compositionally biased region" description="Basic and acidic residues" evidence="1">
    <location>
        <begin position="250"/>
        <end position="261"/>
    </location>
</feature>